<proteinExistence type="inferred from homology"/>
<dbReference type="NCBIfam" id="TIGR00055">
    <property type="entry name" value="uppS"/>
    <property type="match status" value="1"/>
</dbReference>
<dbReference type="GO" id="GO:0045547">
    <property type="term" value="F:ditrans,polycis-polyprenyl diphosphate synthase [(2E,6E)-farnesyl diphosphate specific] activity"/>
    <property type="evidence" value="ECO:0007669"/>
    <property type="project" value="TreeGrafter"/>
</dbReference>
<dbReference type="GO" id="GO:0000287">
    <property type="term" value="F:magnesium ion binding"/>
    <property type="evidence" value="ECO:0007669"/>
    <property type="project" value="UniProtKB-UniRule"/>
</dbReference>
<evidence type="ECO:0000256" key="1">
    <source>
        <dbReference type="ARBA" id="ARBA00022679"/>
    </source>
</evidence>
<dbReference type="SUPFAM" id="SSF64005">
    <property type="entry name" value="Undecaprenyl diphosphate synthase"/>
    <property type="match status" value="1"/>
</dbReference>
<gene>
    <name evidence="3" type="primary">uppS</name>
    <name evidence="3" type="ORF">I0Q91_06300</name>
</gene>
<feature type="binding site" evidence="2">
    <location>
        <position position="175"/>
    </location>
    <ligand>
        <name>substrate</name>
    </ligand>
</feature>
<dbReference type="EMBL" id="JADPIE010000003">
    <property type="protein sequence ID" value="MBF8436678.1"/>
    <property type="molecule type" value="Genomic_DNA"/>
</dbReference>
<dbReference type="EC" id="2.5.1.-" evidence="2"/>
<feature type="binding site" evidence="2">
    <location>
        <position position="61"/>
    </location>
    <ligand>
        <name>substrate</name>
    </ligand>
</feature>
<dbReference type="InterPro" id="IPR018520">
    <property type="entry name" value="UPP_synth-like_CS"/>
</dbReference>
<dbReference type="Proteomes" id="UP000621436">
    <property type="component" value="Unassembled WGS sequence"/>
</dbReference>
<dbReference type="GO" id="GO:0016094">
    <property type="term" value="P:polyprenol biosynthetic process"/>
    <property type="evidence" value="ECO:0007669"/>
    <property type="project" value="TreeGrafter"/>
</dbReference>
<reference evidence="3" key="1">
    <citation type="submission" date="2020-11" db="EMBL/GenBank/DDBJ databases">
        <title>Halonatronomonas betainensis gen. nov., sp. nov. a novel haloalkaliphilic representative of the family Halanaerobiacae capable of betaine degradation.</title>
        <authorList>
            <person name="Boltyanskaya Y."/>
            <person name="Kevbrin V."/>
            <person name="Detkova E."/>
            <person name="Grouzdev D.S."/>
            <person name="Koziaeva V."/>
            <person name="Zhilina T."/>
        </authorList>
    </citation>
    <scope>NUCLEOTIDE SEQUENCE</scope>
    <source>
        <strain evidence="3">Z-7014</strain>
    </source>
</reference>
<protein>
    <recommendedName>
        <fullName evidence="2">Isoprenyl transferase</fullName>
        <ecNumber evidence="2">2.5.1.-</ecNumber>
    </recommendedName>
</protein>
<name>A0A931F8L7_9FIRM</name>
<dbReference type="PANTHER" id="PTHR10291">
    <property type="entry name" value="DEHYDRODOLICHYL DIPHOSPHATE SYNTHASE FAMILY MEMBER"/>
    <property type="match status" value="1"/>
</dbReference>
<dbReference type="AlphaFoldDB" id="A0A931F8L7"/>
<comment type="subunit">
    <text evidence="2">Homodimer.</text>
</comment>
<feature type="binding site" evidence="2">
    <location>
        <position position="25"/>
    </location>
    <ligand>
        <name>substrate</name>
    </ligand>
</feature>
<dbReference type="InterPro" id="IPR036424">
    <property type="entry name" value="UPP_synth-like_sf"/>
</dbReference>
<dbReference type="RefSeq" id="WP_270453588.1">
    <property type="nucleotide sequence ID" value="NZ_JADPIE010000003.1"/>
</dbReference>
<feature type="active site" description="Proton acceptor" evidence="2">
    <location>
        <position position="60"/>
    </location>
</feature>
<dbReference type="Pfam" id="PF01255">
    <property type="entry name" value="Prenyltransf"/>
    <property type="match status" value="1"/>
</dbReference>
<keyword evidence="2" id="KW-0479">Metal-binding</keyword>
<evidence type="ECO:0000313" key="3">
    <source>
        <dbReference type="EMBL" id="MBF8436678.1"/>
    </source>
</evidence>
<dbReference type="PANTHER" id="PTHR10291:SF0">
    <property type="entry name" value="DEHYDRODOLICHYL DIPHOSPHATE SYNTHASE 2"/>
    <property type="match status" value="1"/>
</dbReference>
<comment type="cofactor">
    <cofactor evidence="2">
        <name>Mg(2+)</name>
        <dbReference type="ChEBI" id="CHEBI:18420"/>
    </cofactor>
    <text evidence="2">Binds 2 magnesium ions per subunit.</text>
</comment>
<dbReference type="FunFam" id="3.40.1180.10:FF:000001">
    <property type="entry name" value="(2E,6E)-farnesyl-diphosphate-specific ditrans,polycis-undecaprenyl-diphosphate synthase"/>
    <property type="match status" value="1"/>
</dbReference>
<feature type="binding site" evidence="2">
    <location>
        <begin position="181"/>
        <end position="183"/>
    </location>
    <ligand>
        <name>substrate</name>
    </ligand>
</feature>
<dbReference type="PROSITE" id="PS01066">
    <property type="entry name" value="UPP_SYNTHASE"/>
    <property type="match status" value="1"/>
</dbReference>
<feature type="binding site" evidence="2">
    <location>
        <begin position="13"/>
        <end position="16"/>
    </location>
    <ligand>
        <name>substrate</name>
    </ligand>
</feature>
<feature type="binding site" evidence="2">
    <location>
        <position position="12"/>
    </location>
    <ligand>
        <name>Mg(2+)</name>
        <dbReference type="ChEBI" id="CHEBI:18420"/>
    </ligand>
</feature>
<feature type="binding site" evidence="2">
    <location>
        <position position="29"/>
    </location>
    <ligand>
        <name>substrate</name>
    </ligand>
</feature>
<sequence length="233" mass="27145">MKSLKHIAIIMDGNGRWANKRSRPRKFGHREGLKALERVAKAANELGIEYLTVFAFSTENWQRPRSEVDFLFQLLRSTVRNEFDKLQQEEDIKIKVIGRIDELEDDIQADIKKIEEVSKDNKGLQLNIAVNYGGRAEIVDALNKALKSEIETIDEEEFNKLLYAPELNDVDLLIRTANEKRVSNFLLWQISYAEFYFTSTLWPDFDKIELEKAIDEYNSRKRKFGSLPGEELN</sequence>
<comment type="similarity">
    <text evidence="2">Belongs to the UPP synthase family.</text>
</comment>
<evidence type="ECO:0000256" key="2">
    <source>
        <dbReference type="HAMAP-Rule" id="MF_01139"/>
    </source>
</evidence>
<feature type="active site" evidence="2">
    <location>
        <position position="12"/>
    </location>
</feature>
<feature type="binding site" evidence="2">
    <location>
        <position position="63"/>
    </location>
    <ligand>
        <name>substrate</name>
    </ligand>
</feature>
<comment type="function">
    <text evidence="2">Catalyzes the condensation of isopentenyl diphosphate (IPP) with allylic pyrophosphates generating different type of terpenoids.</text>
</comment>
<dbReference type="HAMAP" id="MF_01139">
    <property type="entry name" value="ISPT"/>
    <property type="match status" value="1"/>
</dbReference>
<comment type="caution">
    <text evidence="3">The sequence shown here is derived from an EMBL/GenBank/DDBJ whole genome shotgun (WGS) entry which is preliminary data.</text>
</comment>
<accession>A0A931F8L7</accession>
<feature type="binding site" evidence="2">
    <location>
        <begin position="57"/>
        <end position="59"/>
    </location>
    <ligand>
        <name>substrate</name>
    </ligand>
</feature>
<feature type="binding site" evidence="2">
    <location>
        <position position="17"/>
    </location>
    <ligand>
        <name>substrate</name>
    </ligand>
</feature>
<keyword evidence="4" id="KW-1185">Reference proteome</keyword>
<dbReference type="CDD" id="cd00475">
    <property type="entry name" value="Cis_IPPS"/>
    <property type="match status" value="1"/>
</dbReference>
<keyword evidence="1 2" id="KW-0808">Transferase</keyword>
<feature type="binding site" evidence="2">
    <location>
        <position position="194"/>
    </location>
    <ligand>
        <name>Mg(2+)</name>
        <dbReference type="ChEBI" id="CHEBI:18420"/>
    </ligand>
</feature>
<dbReference type="InterPro" id="IPR001441">
    <property type="entry name" value="UPP_synth-like"/>
</dbReference>
<dbReference type="Gene3D" id="3.40.1180.10">
    <property type="entry name" value="Decaprenyl diphosphate synthase-like"/>
    <property type="match status" value="1"/>
</dbReference>
<evidence type="ECO:0000313" key="4">
    <source>
        <dbReference type="Proteomes" id="UP000621436"/>
    </source>
</evidence>
<organism evidence="3 4">
    <name type="scientific">Halonatronomonas betaini</name>
    <dbReference type="NCBI Taxonomy" id="2778430"/>
    <lineage>
        <taxon>Bacteria</taxon>
        <taxon>Bacillati</taxon>
        <taxon>Bacillota</taxon>
        <taxon>Clostridia</taxon>
        <taxon>Halanaerobiales</taxon>
        <taxon>Halarsenatibacteraceae</taxon>
        <taxon>Halonatronomonas</taxon>
    </lineage>
</organism>
<keyword evidence="2" id="KW-0460">Magnesium</keyword>